<feature type="transmembrane region" description="Helical" evidence="1">
    <location>
        <begin position="226"/>
        <end position="252"/>
    </location>
</feature>
<feature type="transmembrane region" description="Helical" evidence="1">
    <location>
        <begin position="74"/>
        <end position="93"/>
    </location>
</feature>
<organism evidence="2 3">
    <name type="scientific">Tissierella praeacuta DSM 18095</name>
    <dbReference type="NCBI Taxonomy" id="1123404"/>
    <lineage>
        <taxon>Bacteria</taxon>
        <taxon>Bacillati</taxon>
        <taxon>Bacillota</taxon>
        <taxon>Tissierellia</taxon>
        <taxon>Tissierellales</taxon>
        <taxon>Tissierellaceae</taxon>
        <taxon>Tissierella</taxon>
    </lineage>
</organism>
<feature type="transmembrane region" description="Helical" evidence="1">
    <location>
        <begin position="12"/>
        <end position="31"/>
    </location>
</feature>
<keyword evidence="1" id="KW-0812">Transmembrane</keyword>
<evidence type="ECO:0000256" key="1">
    <source>
        <dbReference type="SAM" id="Phobius"/>
    </source>
</evidence>
<dbReference type="GeneID" id="90995104"/>
<evidence type="ECO:0000313" key="3">
    <source>
        <dbReference type="Proteomes" id="UP000184114"/>
    </source>
</evidence>
<feature type="transmembrane region" description="Helical" evidence="1">
    <location>
        <begin position="99"/>
        <end position="121"/>
    </location>
</feature>
<gene>
    <name evidence="2" type="ORF">SAMN02745784_00414</name>
</gene>
<proteinExistence type="predicted"/>
<evidence type="ECO:0000313" key="2">
    <source>
        <dbReference type="EMBL" id="SHE33843.1"/>
    </source>
</evidence>
<keyword evidence="1" id="KW-0472">Membrane</keyword>
<dbReference type="Proteomes" id="UP000184114">
    <property type="component" value="Unassembled WGS sequence"/>
</dbReference>
<accession>A0A1M4SNM7</accession>
<feature type="transmembrane region" description="Helical" evidence="1">
    <location>
        <begin position="43"/>
        <end position="62"/>
    </location>
</feature>
<keyword evidence="3" id="KW-1185">Reference proteome</keyword>
<sequence length="268" mass="28711">MEKESRNTKVRFIDFKLMIIGFIITVISELIGVKNIALSSKIVIALFPMLFSMILGMISYFVKITDQKQSEEAGNLIVIAILPLIAKLGTMIGPSLSEVLSMGLALALQELGHIGSILIALPVGYKLGMKRELVGLTHSIGREANVSLVAEKFGIDSPEGRGVMTIYVVGTLLGTLFYGLVMPIFTLIPFIHVESWAMACGVGSGSMMAAASGALANVFPERANDIIAYAGASQVLTTATGLLMSILVLLPITERLYKFVDSKNGEVN</sequence>
<keyword evidence="1" id="KW-1133">Transmembrane helix</keyword>
<dbReference type="RefSeq" id="WP_072972526.1">
    <property type="nucleotide sequence ID" value="NZ_FQTY01000001.1"/>
</dbReference>
<dbReference type="Pfam" id="PF11299">
    <property type="entry name" value="DUF3100"/>
    <property type="match status" value="1"/>
</dbReference>
<protein>
    <recommendedName>
        <fullName evidence="4">DUF3100 domain-containing protein</fullName>
    </recommendedName>
</protein>
<dbReference type="InterPro" id="IPR021450">
    <property type="entry name" value="DUF3100"/>
</dbReference>
<dbReference type="AlphaFoldDB" id="A0A1M4SNM7"/>
<feature type="transmembrane region" description="Helical" evidence="1">
    <location>
        <begin position="196"/>
        <end position="219"/>
    </location>
</feature>
<evidence type="ECO:0008006" key="4">
    <source>
        <dbReference type="Google" id="ProtNLM"/>
    </source>
</evidence>
<dbReference type="STRING" id="1123404.SAMN02745784_00414"/>
<reference evidence="3" key="1">
    <citation type="submission" date="2016-11" db="EMBL/GenBank/DDBJ databases">
        <authorList>
            <person name="Varghese N."/>
            <person name="Submissions S."/>
        </authorList>
    </citation>
    <scope>NUCLEOTIDE SEQUENCE [LARGE SCALE GENOMIC DNA]</scope>
    <source>
        <strain evidence="3">DSM 18095</strain>
    </source>
</reference>
<dbReference type="EMBL" id="FQTY01000001">
    <property type="protein sequence ID" value="SHE33843.1"/>
    <property type="molecule type" value="Genomic_DNA"/>
</dbReference>
<name>A0A1M4SNM7_9FIRM</name>
<feature type="transmembrane region" description="Helical" evidence="1">
    <location>
        <begin position="166"/>
        <end position="190"/>
    </location>
</feature>